<gene>
    <name evidence="12" type="ORF">JF922_20010</name>
</gene>
<accession>A0A934KBT4</accession>
<evidence type="ECO:0000256" key="2">
    <source>
        <dbReference type="ARBA" id="ARBA00022801"/>
    </source>
</evidence>
<dbReference type="Pfam" id="PF00270">
    <property type="entry name" value="DEAD"/>
    <property type="match status" value="1"/>
</dbReference>
<feature type="compositionally biased region" description="Low complexity" evidence="8">
    <location>
        <begin position="380"/>
        <end position="389"/>
    </location>
</feature>
<evidence type="ECO:0000256" key="1">
    <source>
        <dbReference type="ARBA" id="ARBA00022741"/>
    </source>
</evidence>
<keyword evidence="1 7" id="KW-0547">Nucleotide-binding</keyword>
<organism evidence="12 13">
    <name type="scientific">Candidatus Nephthysia bennettiae</name>
    <dbReference type="NCBI Taxonomy" id="3127016"/>
    <lineage>
        <taxon>Bacteria</taxon>
        <taxon>Bacillati</taxon>
        <taxon>Candidatus Dormiibacterota</taxon>
        <taxon>Candidatus Dormibacteria</taxon>
        <taxon>Candidatus Dormibacterales</taxon>
        <taxon>Candidatus Dormibacteraceae</taxon>
        <taxon>Candidatus Nephthysia</taxon>
    </lineage>
</organism>
<sequence length="415" mass="45394">MNSFSDAGLDPRTLAALAAAEINMPVPVQAEAIPALLEGRDAVIQAPTGSGKTLAFLVPLVEGIRKPGPGPRALVVTPTRELAMQVSEVLKTLDHGARAALLYGGVGYATQTAALKQGADIVIGTPGRILDMIGRKLLSLSRVEYLVLDEADEMLDAGFAPDVERILRLTYQPQTVLASATMPTWVEEVVSRYLDDPVRVKIASDDEVQLEHGLVRVERDRKVTVLARLLQKLEGTAIVFGRTKHGVSKLNRDLRRLGIHCAELQGDLSQQARDRTMAAFRQGRLQVLVATNVAARGLDISQVTLVVNFELPDSPDWLTHRVGRTARMGERGWALTFLTPEDQRLWQRLRREGAPDLQAVDVAGLLEGGPWRYLEHEAPRPAAARPAVASSDGRRPRRRRPHRPRGQGVPSSRAS</sequence>
<proteinExistence type="inferred from homology"/>
<comment type="caution">
    <text evidence="12">The sequence shown here is derived from an EMBL/GenBank/DDBJ whole genome shotgun (WGS) entry which is preliminary data.</text>
</comment>
<evidence type="ECO:0000313" key="13">
    <source>
        <dbReference type="Proteomes" id="UP000612893"/>
    </source>
</evidence>
<evidence type="ECO:0000259" key="9">
    <source>
        <dbReference type="PROSITE" id="PS51192"/>
    </source>
</evidence>
<evidence type="ECO:0000256" key="3">
    <source>
        <dbReference type="ARBA" id="ARBA00022806"/>
    </source>
</evidence>
<comment type="similarity">
    <text evidence="5 7">Belongs to the DEAD box helicase family.</text>
</comment>
<evidence type="ECO:0000256" key="7">
    <source>
        <dbReference type="RuleBase" id="RU000492"/>
    </source>
</evidence>
<evidence type="ECO:0000256" key="6">
    <source>
        <dbReference type="PROSITE-ProRule" id="PRU00552"/>
    </source>
</evidence>
<feature type="domain" description="DEAD-box RNA helicase Q" evidence="11">
    <location>
        <begin position="2"/>
        <end position="30"/>
    </location>
</feature>
<dbReference type="RefSeq" id="WP_338204129.1">
    <property type="nucleotide sequence ID" value="NZ_JAEKNR010000198.1"/>
</dbReference>
<evidence type="ECO:0000256" key="4">
    <source>
        <dbReference type="ARBA" id="ARBA00022840"/>
    </source>
</evidence>
<name>A0A934KBT4_9BACT</name>
<dbReference type="CDD" id="cd00268">
    <property type="entry name" value="DEADc"/>
    <property type="match status" value="1"/>
</dbReference>
<dbReference type="SMART" id="SM00487">
    <property type="entry name" value="DEXDc"/>
    <property type="match status" value="1"/>
</dbReference>
<keyword evidence="4 7" id="KW-0067">ATP-binding</keyword>
<dbReference type="PANTHER" id="PTHR47959">
    <property type="entry name" value="ATP-DEPENDENT RNA HELICASE RHLE-RELATED"/>
    <property type="match status" value="1"/>
</dbReference>
<evidence type="ECO:0000256" key="8">
    <source>
        <dbReference type="SAM" id="MobiDB-lite"/>
    </source>
</evidence>
<dbReference type="InterPro" id="IPR014001">
    <property type="entry name" value="Helicase_ATP-bd"/>
</dbReference>
<dbReference type="PROSITE" id="PS51195">
    <property type="entry name" value="Q_MOTIF"/>
    <property type="match status" value="1"/>
</dbReference>
<dbReference type="SMART" id="SM00490">
    <property type="entry name" value="HELICc"/>
    <property type="match status" value="1"/>
</dbReference>
<evidence type="ECO:0000313" key="12">
    <source>
        <dbReference type="EMBL" id="MBJ7600346.1"/>
    </source>
</evidence>
<dbReference type="Pfam" id="PF00271">
    <property type="entry name" value="Helicase_C"/>
    <property type="match status" value="1"/>
</dbReference>
<dbReference type="GO" id="GO:0003676">
    <property type="term" value="F:nucleic acid binding"/>
    <property type="evidence" value="ECO:0007669"/>
    <property type="project" value="InterPro"/>
</dbReference>
<dbReference type="EMBL" id="JAEKNR010000198">
    <property type="protein sequence ID" value="MBJ7600346.1"/>
    <property type="molecule type" value="Genomic_DNA"/>
</dbReference>
<dbReference type="PROSITE" id="PS00039">
    <property type="entry name" value="DEAD_ATP_HELICASE"/>
    <property type="match status" value="1"/>
</dbReference>
<dbReference type="GO" id="GO:0003724">
    <property type="term" value="F:RNA helicase activity"/>
    <property type="evidence" value="ECO:0007669"/>
    <property type="project" value="InterPro"/>
</dbReference>
<dbReference type="InterPro" id="IPR014014">
    <property type="entry name" value="RNA_helicase_DEAD_Q_motif"/>
</dbReference>
<dbReference type="InterPro" id="IPR001650">
    <property type="entry name" value="Helicase_C-like"/>
</dbReference>
<keyword evidence="13" id="KW-1185">Reference proteome</keyword>
<feature type="short sequence motif" description="Q motif" evidence="6">
    <location>
        <begin position="2"/>
        <end position="30"/>
    </location>
</feature>
<dbReference type="Gene3D" id="3.40.50.300">
    <property type="entry name" value="P-loop containing nucleotide triphosphate hydrolases"/>
    <property type="match status" value="2"/>
</dbReference>
<dbReference type="Proteomes" id="UP000612893">
    <property type="component" value="Unassembled WGS sequence"/>
</dbReference>
<dbReference type="SUPFAM" id="SSF52540">
    <property type="entry name" value="P-loop containing nucleoside triphosphate hydrolases"/>
    <property type="match status" value="1"/>
</dbReference>
<dbReference type="GO" id="GO:0005829">
    <property type="term" value="C:cytosol"/>
    <property type="evidence" value="ECO:0007669"/>
    <property type="project" value="TreeGrafter"/>
</dbReference>
<dbReference type="InterPro" id="IPR050079">
    <property type="entry name" value="DEAD_box_RNA_helicase"/>
</dbReference>
<dbReference type="InterPro" id="IPR011545">
    <property type="entry name" value="DEAD/DEAH_box_helicase_dom"/>
</dbReference>
<evidence type="ECO:0000259" key="10">
    <source>
        <dbReference type="PROSITE" id="PS51194"/>
    </source>
</evidence>
<dbReference type="InterPro" id="IPR000629">
    <property type="entry name" value="RNA-helicase_DEAD-box_CS"/>
</dbReference>
<dbReference type="PROSITE" id="PS51194">
    <property type="entry name" value="HELICASE_CTER"/>
    <property type="match status" value="1"/>
</dbReference>
<feature type="domain" description="Helicase ATP-binding" evidence="9">
    <location>
        <begin position="33"/>
        <end position="200"/>
    </location>
</feature>
<keyword evidence="3 7" id="KW-0347">Helicase</keyword>
<dbReference type="PANTHER" id="PTHR47959:SF1">
    <property type="entry name" value="ATP-DEPENDENT RNA HELICASE DBPA"/>
    <property type="match status" value="1"/>
</dbReference>
<keyword evidence="2 7" id="KW-0378">Hydrolase</keyword>
<dbReference type="GO" id="GO:0005524">
    <property type="term" value="F:ATP binding"/>
    <property type="evidence" value="ECO:0007669"/>
    <property type="project" value="UniProtKB-KW"/>
</dbReference>
<dbReference type="AlphaFoldDB" id="A0A934KBT4"/>
<feature type="domain" description="Helicase C-terminal" evidence="10">
    <location>
        <begin position="225"/>
        <end position="368"/>
    </location>
</feature>
<dbReference type="CDD" id="cd18787">
    <property type="entry name" value="SF2_C_DEAD"/>
    <property type="match status" value="1"/>
</dbReference>
<evidence type="ECO:0000256" key="5">
    <source>
        <dbReference type="ARBA" id="ARBA00038437"/>
    </source>
</evidence>
<feature type="region of interest" description="Disordered" evidence="8">
    <location>
        <begin position="376"/>
        <end position="415"/>
    </location>
</feature>
<reference evidence="12" key="1">
    <citation type="submission" date="2020-10" db="EMBL/GenBank/DDBJ databases">
        <title>Ca. Dormibacterota MAGs.</title>
        <authorList>
            <person name="Montgomery K."/>
        </authorList>
    </citation>
    <scope>NUCLEOTIDE SEQUENCE [LARGE SCALE GENOMIC DNA]</scope>
    <source>
        <strain evidence="12">SC8812_S17_10</strain>
    </source>
</reference>
<dbReference type="InterPro" id="IPR044742">
    <property type="entry name" value="DEAD/DEAH_RhlB"/>
</dbReference>
<dbReference type="PROSITE" id="PS51192">
    <property type="entry name" value="HELICASE_ATP_BIND_1"/>
    <property type="match status" value="1"/>
</dbReference>
<feature type="compositionally biased region" description="Basic residues" evidence="8">
    <location>
        <begin position="395"/>
        <end position="405"/>
    </location>
</feature>
<dbReference type="InterPro" id="IPR027417">
    <property type="entry name" value="P-loop_NTPase"/>
</dbReference>
<evidence type="ECO:0000259" key="11">
    <source>
        <dbReference type="PROSITE" id="PS51195"/>
    </source>
</evidence>
<dbReference type="GO" id="GO:0016787">
    <property type="term" value="F:hydrolase activity"/>
    <property type="evidence" value="ECO:0007669"/>
    <property type="project" value="UniProtKB-KW"/>
</dbReference>
<protein>
    <submittedName>
        <fullName evidence="12">DEAD/DEAH box helicase</fullName>
    </submittedName>
</protein>